<evidence type="ECO:0000313" key="5">
    <source>
        <dbReference type="Proteomes" id="UP000037084"/>
    </source>
</evidence>
<evidence type="ECO:0000259" key="3">
    <source>
        <dbReference type="Pfam" id="PF02342"/>
    </source>
</evidence>
<dbReference type="InterPro" id="IPR051324">
    <property type="entry name" value="Stress/Tellurium_Resist"/>
</dbReference>
<proteinExistence type="inferred from homology"/>
<evidence type="ECO:0000256" key="2">
    <source>
        <dbReference type="SAM" id="MobiDB-lite"/>
    </source>
</evidence>
<dbReference type="Proteomes" id="UP000037084">
    <property type="component" value="Unassembled WGS sequence"/>
</dbReference>
<protein>
    <recommendedName>
        <fullName evidence="3">TerD domain-containing protein</fullName>
    </recommendedName>
</protein>
<comment type="similarity">
    <text evidence="1">Belongs to the CAPAB/TerDEXZ family.</text>
</comment>
<feature type="domain" description="TerD" evidence="3">
    <location>
        <begin position="469"/>
        <end position="614"/>
    </location>
</feature>
<dbReference type="PATRIC" id="fig|1961.12.peg.4418"/>
<dbReference type="EMBL" id="LGUV01000256">
    <property type="protein sequence ID" value="KOG49366.1"/>
    <property type="molecule type" value="Genomic_DNA"/>
</dbReference>
<evidence type="ECO:0000313" key="4">
    <source>
        <dbReference type="EMBL" id="KOG49366.1"/>
    </source>
</evidence>
<dbReference type="Gene3D" id="2.60.60.30">
    <property type="entry name" value="sav2460 like domains"/>
    <property type="match status" value="1"/>
</dbReference>
<organism evidence="4 5">
    <name type="scientific">Streptomyces virginiae</name>
    <name type="common">Streptomyces cinnamonensis</name>
    <dbReference type="NCBI Taxonomy" id="1961"/>
    <lineage>
        <taxon>Bacteria</taxon>
        <taxon>Bacillati</taxon>
        <taxon>Actinomycetota</taxon>
        <taxon>Actinomycetes</taxon>
        <taxon>Kitasatosporales</taxon>
        <taxon>Streptomycetaceae</taxon>
        <taxon>Streptomyces</taxon>
    </lineage>
</organism>
<dbReference type="AlphaFoldDB" id="A0A0L8MG12"/>
<evidence type="ECO:0000256" key="1">
    <source>
        <dbReference type="ARBA" id="ARBA00008775"/>
    </source>
</evidence>
<dbReference type="PANTHER" id="PTHR32097:SF4">
    <property type="entry name" value="GENERAL STRESS PROTEIN 16U"/>
    <property type="match status" value="1"/>
</dbReference>
<dbReference type="Pfam" id="PF02342">
    <property type="entry name" value="TerD"/>
    <property type="match status" value="1"/>
</dbReference>
<comment type="caution">
    <text evidence="4">The sequence shown here is derived from an EMBL/GenBank/DDBJ whole genome shotgun (WGS) entry which is preliminary data.</text>
</comment>
<dbReference type="PANTHER" id="PTHR32097">
    <property type="entry name" value="CAMP-BINDING PROTEIN 1-RELATED"/>
    <property type="match status" value="1"/>
</dbReference>
<sequence>MGFGFRVGVPGLSVRVSTRGVRTSVGPRMARVTVGGGRTTLSSGMGPLYASTALGSGRRRTTTSRTPRSGSRPRAAVPSGAQLERARRQAERAQQEAERDAAIAHLRELRQQMTSVHLQSFSPVHPPVVPGPPQLGLPWALAEARAFHLAGLGVFARAERAEAKRRAEQDAPVYLAAEQARLHGVHGALSTEAHQWWQSLVANDEATVCEAVNYAFSDNPAAGCAVGVDGSVMSVVMRQHDIDSLPDQTPGVTSGGRPTLKTLTKRDRVLWWLTAMGSNIIATLKEGFAVAPGVTAIDLAVITRMPDTQRLGFAAYGRWTRQAVESSPWRQPEDALRFLDIGQDVACAVVTTASGNLSNTIKPLDISRLSGLQSLLDHAQDEAASVDATLAGLDGDLLGNVPAAHDAPAADHYRIHTFAEWRAQTPSAAQPPVIGEPVRAVPAALAPGQTLTLPDEAWEGLNIAFSFAGADADLTLFLTDTQGRVASDDDFVFYNQPSAADGAARLLGKQFDGTHTVERAAVHLAALPEHVQRMTIAINMDVDTGLTCGSLTYAEMSMGCALAAWTFRPPADHAIKAMVIAEQYRHRSPEGHPVWKLRAIGQGWADGLDGLARAHGVDVA</sequence>
<dbReference type="OrthoDB" id="3206608at2"/>
<reference evidence="5" key="1">
    <citation type="submission" date="2015-07" db="EMBL/GenBank/DDBJ databases">
        <authorList>
            <consortium name="Consortium for Microbial Forensics and Genomics (microFORGE)"/>
            <person name="Knight B.M."/>
            <person name="Roberts D.P."/>
            <person name="Lin D."/>
            <person name="Hari K."/>
            <person name="Fletcher J."/>
            <person name="Melcher U."/>
            <person name="Blagden T."/>
            <person name="Winegar R.A."/>
        </authorList>
    </citation>
    <scope>NUCLEOTIDE SEQUENCE [LARGE SCALE GENOMIC DNA]</scope>
    <source>
        <strain evidence="5">NRRL B-1447</strain>
    </source>
</reference>
<name>A0A0L8MG12_STRVG</name>
<dbReference type="InterPro" id="IPR003325">
    <property type="entry name" value="TerD"/>
</dbReference>
<feature type="compositionally biased region" description="Low complexity" evidence="2">
    <location>
        <begin position="63"/>
        <end position="74"/>
    </location>
</feature>
<feature type="region of interest" description="Disordered" evidence="2">
    <location>
        <begin position="36"/>
        <end position="83"/>
    </location>
</feature>
<accession>A0A0L8MG12</accession>
<dbReference type="CDD" id="cd06974">
    <property type="entry name" value="TerD_like"/>
    <property type="match status" value="1"/>
</dbReference>
<gene>
    <name evidence="4" type="ORF">ADK75_19485</name>
</gene>